<dbReference type="GO" id="GO:0017168">
    <property type="term" value="F:5-oxoprolinase (ATP-hydrolyzing) activity"/>
    <property type="evidence" value="ECO:0007669"/>
    <property type="project" value="TreeGrafter"/>
</dbReference>
<dbReference type="Pfam" id="PF05378">
    <property type="entry name" value="Hydant_A_N"/>
    <property type="match status" value="1"/>
</dbReference>
<reference evidence="3 4" key="1">
    <citation type="submission" date="2017-11" db="EMBL/GenBank/DDBJ databases">
        <title>Draft genome sequence of Rhizobiales bacterium SY3-13.</title>
        <authorList>
            <person name="Sun C."/>
        </authorList>
    </citation>
    <scope>NUCLEOTIDE SEQUENCE [LARGE SCALE GENOMIC DNA]</scope>
    <source>
        <strain evidence="3 4">SY3-13</strain>
    </source>
</reference>
<dbReference type="PANTHER" id="PTHR11365:SF23">
    <property type="entry name" value="HYPOTHETICAL 5-OXOPROLINASE (EUROFUNG)-RELATED"/>
    <property type="match status" value="1"/>
</dbReference>
<dbReference type="InterPro" id="IPR008040">
    <property type="entry name" value="Hydant_A_N"/>
</dbReference>
<comment type="caution">
    <text evidence="3">The sequence shown here is derived from an EMBL/GenBank/DDBJ whole genome shotgun (WGS) entry which is preliminary data.</text>
</comment>
<dbReference type="PANTHER" id="PTHR11365">
    <property type="entry name" value="5-OXOPROLINASE RELATED"/>
    <property type="match status" value="1"/>
</dbReference>
<organism evidence="3 4">
    <name type="scientific">Minwuia thermotolerans</name>
    <dbReference type="NCBI Taxonomy" id="2056226"/>
    <lineage>
        <taxon>Bacteria</taxon>
        <taxon>Pseudomonadati</taxon>
        <taxon>Pseudomonadota</taxon>
        <taxon>Alphaproteobacteria</taxon>
        <taxon>Minwuiales</taxon>
        <taxon>Minwuiaceae</taxon>
        <taxon>Minwuia</taxon>
    </lineage>
</organism>
<dbReference type="InterPro" id="IPR002821">
    <property type="entry name" value="Hydantoinase_A"/>
</dbReference>
<dbReference type="OrthoDB" id="9759608at2"/>
<evidence type="ECO:0000259" key="2">
    <source>
        <dbReference type="Pfam" id="PF05378"/>
    </source>
</evidence>
<gene>
    <name evidence="3" type="ORF">CVT23_19950</name>
</gene>
<protein>
    <submittedName>
        <fullName evidence="3">Hydantoinase</fullName>
    </submittedName>
</protein>
<dbReference type="RefSeq" id="WP_109795586.1">
    <property type="nucleotide sequence ID" value="NZ_PHIG01000054.1"/>
</dbReference>
<sequence length="668" mass="69618">MRVGVEVGGTFTDLVAIGEDGRLKVAKVPSTPSRPDEGALAAIEAAGLDLSQVDDLVHGSTVATNAILERKGARVMLVTTEGMRDILFLQRHNRRRIYDLAYAKPEPVVRRRDVVEAPERIGADGKVATPLDLESTMERIAERMAEDDGYGAVAICLLNAYVDPAHEQQLADAIRARFQQLKVTCSSDVCREFREYERASTTALAAYVQPVIDAYLGRFSEALAARGHRGRFSVMQSNGGRLPAAGMAKSAITALFSGPAAGVVGAARQAGRSGIGNIITFDMGGTSTDVCLVRDGQPDLAPSTEIDGLPVKTPVIDIATVGAGGGSVVWIDDGGLLRVGPESAGAEPGPACYGRGGTTPTITDCHLVRGTIRAETFLGGDMMLDRDAAASALKPVAERLGLSLTEAADAAIRVAEANIVRAIQRISTERGHDPRDFALAPFGGAGPMLACRVAEDLGIATVVVPPAAGVLSAYGLLASDFVHFESVTRQTRLSADAMDEIRATIDEVSAAAAKQLKELGLGGPIETRISLDMRYVGQAFEIAVDLPGEGRGIDAETIGRLFAEAHHRVFEFDKAGGAAIEIVAFRARAAASPGAPPELEGDAGGAEPATVTLFERGTEQQAACGPRPAAGSTLAGPALIEDGTSTILLASGWSGAVDGANNLILKRG</sequence>
<proteinExistence type="predicted"/>
<dbReference type="Proteomes" id="UP000229498">
    <property type="component" value="Unassembled WGS sequence"/>
</dbReference>
<dbReference type="AlphaFoldDB" id="A0A2M9FWD4"/>
<feature type="domain" description="Hydantoinase/oxoprolinase N-terminal" evidence="2">
    <location>
        <begin position="2"/>
        <end position="176"/>
    </location>
</feature>
<name>A0A2M9FWD4_9PROT</name>
<feature type="domain" description="Hydantoinase A/oxoprolinase" evidence="1">
    <location>
        <begin position="198"/>
        <end position="483"/>
    </location>
</feature>
<dbReference type="InterPro" id="IPR045079">
    <property type="entry name" value="Oxoprolinase-like"/>
</dbReference>
<evidence type="ECO:0000313" key="3">
    <source>
        <dbReference type="EMBL" id="PJK27761.1"/>
    </source>
</evidence>
<accession>A0A2M9FWD4</accession>
<dbReference type="GO" id="GO:0006749">
    <property type="term" value="P:glutathione metabolic process"/>
    <property type="evidence" value="ECO:0007669"/>
    <property type="project" value="TreeGrafter"/>
</dbReference>
<dbReference type="Pfam" id="PF01968">
    <property type="entry name" value="Hydantoinase_A"/>
    <property type="match status" value="1"/>
</dbReference>
<evidence type="ECO:0000259" key="1">
    <source>
        <dbReference type="Pfam" id="PF01968"/>
    </source>
</evidence>
<keyword evidence="4" id="KW-1185">Reference proteome</keyword>
<dbReference type="EMBL" id="PHIG01000054">
    <property type="protein sequence ID" value="PJK27761.1"/>
    <property type="molecule type" value="Genomic_DNA"/>
</dbReference>
<evidence type="ECO:0000313" key="4">
    <source>
        <dbReference type="Proteomes" id="UP000229498"/>
    </source>
</evidence>
<dbReference type="GO" id="GO:0005829">
    <property type="term" value="C:cytosol"/>
    <property type="evidence" value="ECO:0007669"/>
    <property type="project" value="TreeGrafter"/>
</dbReference>